<accession>A0A9X3WUK0</accession>
<reference evidence="1" key="1">
    <citation type="submission" date="2022-06" db="EMBL/GenBank/DDBJ databases">
        <title>Aquibacillus sp. a new bacterium isolated from soil saline samples.</title>
        <authorList>
            <person name="Galisteo C."/>
            <person name="De La Haba R."/>
            <person name="Sanchez-Porro C."/>
            <person name="Ventosa A."/>
        </authorList>
    </citation>
    <scope>NUCLEOTIDE SEQUENCE</scope>
    <source>
        <strain evidence="1">3ASR75-11</strain>
    </source>
</reference>
<gene>
    <name evidence="1" type="ORF">NC797_16220</name>
</gene>
<dbReference type="AlphaFoldDB" id="A0A9X3WUK0"/>
<organism evidence="1 2">
    <name type="scientific">Terrihalobacillus insolitus</name>
    <dbReference type="NCBI Taxonomy" id="2950438"/>
    <lineage>
        <taxon>Bacteria</taxon>
        <taxon>Bacillati</taxon>
        <taxon>Bacillota</taxon>
        <taxon>Bacilli</taxon>
        <taxon>Bacillales</taxon>
        <taxon>Bacillaceae</taxon>
        <taxon>Terrihalobacillus</taxon>
    </lineage>
</organism>
<keyword evidence="2" id="KW-1185">Reference proteome</keyword>
<protein>
    <submittedName>
        <fullName evidence="1">Uncharacterized protein</fullName>
    </submittedName>
</protein>
<sequence>MKGKENIDFKEITKSSFVLVGCSAAGKWDGDYPTPETFLAKDVGEVNKKMGEIIWLKD</sequence>
<proteinExistence type="predicted"/>
<evidence type="ECO:0000313" key="2">
    <source>
        <dbReference type="Proteomes" id="UP001145050"/>
    </source>
</evidence>
<dbReference type="EMBL" id="JAMQKB010000028">
    <property type="protein sequence ID" value="MDC3426047.1"/>
    <property type="molecule type" value="Genomic_DNA"/>
</dbReference>
<dbReference type="RefSeq" id="WP_272437866.1">
    <property type="nucleotide sequence ID" value="NZ_JAMQKB010000028.1"/>
</dbReference>
<name>A0A9X3WUK0_9BACI</name>
<evidence type="ECO:0000313" key="1">
    <source>
        <dbReference type="EMBL" id="MDC3426047.1"/>
    </source>
</evidence>
<comment type="caution">
    <text evidence="1">The sequence shown here is derived from an EMBL/GenBank/DDBJ whole genome shotgun (WGS) entry which is preliminary data.</text>
</comment>
<dbReference type="Proteomes" id="UP001145050">
    <property type="component" value="Unassembled WGS sequence"/>
</dbReference>